<dbReference type="Gene3D" id="3.40.109.10">
    <property type="entry name" value="NADH Oxidase"/>
    <property type="match status" value="1"/>
</dbReference>
<evidence type="ECO:0000256" key="5">
    <source>
        <dbReference type="ARBA" id="ARBA00023002"/>
    </source>
</evidence>
<evidence type="ECO:0000313" key="7">
    <source>
        <dbReference type="EMBL" id="MDC7225463.1"/>
    </source>
</evidence>
<dbReference type="EMBL" id="JAQQAL010000006">
    <property type="protein sequence ID" value="MDC7225463.1"/>
    <property type="molecule type" value="Genomic_DNA"/>
</dbReference>
<evidence type="ECO:0000259" key="6">
    <source>
        <dbReference type="Pfam" id="PF00881"/>
    </source>
</evidence>
<comment type="similarity">
    <text evidence="2">Belongs to the nitroreductase family.</text>
</comment>
<organism evidence="7 8">
    <name type="scientific">Candidatus Thalassospirochaeta sargassi</name>
    <dbReference type="NCBI Taxonomy" id="3119039"/>
    <lineage>
        <taxon>Bacteria</taxon>
        <taxon>Pseudomonadati</taxon>
        <taxon>Spirochaetota</taxon>
        <taxon>Spirochaetia</taxon>
        <taxon>Spirochaetales</taxon>
        <taxon>Spirochaetaceae</taxon>
        <taxon>Candidatus Thalassospirochaeta</taxon>
    </lineage>
</organism>
<keyword evidence="3" id="KW-0285">Flavoprotein</keyword>
<dbReference type="Proteomes" id="UP001221217">
    <property type="component" value="Unassembled WGS sequence"/>
</dbReference>
<dbReference type="PANTHER" id="PTHR43673:SF2">
    <property type="entry name" value="NITROREDUCTASE"/>
    <property type="match status" value="1"/>
</dbReference>
<evidence type="ECO:0000256" key="3">
    <source>
        <dbReference type="ARBA" id="ARBA00022630"/>
    </source>
</evidence>
<dbReference type="SUPFAM" id="SSF55469">
    <property type="entry name" value="FMN-dependent nitroreductase-like"/>
    <property type="match status" value="1"/>
</dbReference>
<dbReference type="PANTHER" id="PTHR43673">
    <property type="entry name" value="NAD(P)H NITROREDUCTASE YDGI-RELATED"/>
    <property type="match status" value="1"/>
</dbReference>
<accession>A0AAJ1IA43</accession>
<dbReference type="InterPro" id="IPR000415">
    <property type="entry name" value="Nitroreductase-like"/>
</dbReference>
<dbReference type="InterPro" id="IPR029479">
    <property type="entry name" value="Nitroreductase"/>
</dbReference>
<sequence length="173" mass="19152">MEFFETVKSRYSYRKKLDPSTPSDEDLRKIVQAGLDAPSGKNAQTTGFIIIRDPETVSKINAMPGGSTAMSTAPAFIAAHVSCAPEKIFLDYDFEIEDCAAAVAYILLAAADLGYASVWVDGWLRTDNRAADISRMCGLGHDRVVRIIIPIGRPLEKHPRCEKMSFDERVRII</sequence>
<comment type="cofactor">
    <cofactor evidence="1">
        <name>FMN</name>
        <dbReference type="ChEBI" id="CHEBI:58210"/>
    </cofactor>
</comment>
<gene>
    <name evidence="7" type="ORF">PQJ61_01720</name>
</gene>
<dbReference type="Pfam" id="PF00881">
    <property type="entry name" value="Nitroreductase"/>
    <property type="match status" value="1"/>
</dbReference>
<comment type="caution">
    <text evidence="7">The sequence shown here is derived from an EMBL/GenBank/DDBJ whole genome shotgun (WGS) entry which is preliminary data.</text>
</comment>
<feature type="domain" description="Nitroreductase" evidence="6">
    <location>
        <begin position="7"/>
        <end position="153"/>
    </location>
</feature>
<proteinExistence type="inferred from homology"/>
<reference evidence="7 8" key="1">
    <citation type="submission" date="2022-12" db="EMBL/GenBank/DDBJ databases">
        <title>Metagenome assembled genome from gulf of manar.</title>
        <authorList>
            <person name="Kohli P."/>
            <person name="Pk S."/>
            <person name="Venkata Ramana C."/>
            <person name="Sasikala C."/>
        </authorList>
    </citation>
    <scope>NUCLEOTIDE SEQUENCE [LARGE SCALE GENOMIC DNA]</scope>
    <source>
        <strain evidence="7">JB008</strain>
    </source>
</reference>
<dbReference type="AlphaFoldDB" id="A0AAJ1IA43"/>
<evidence type="ECO:0000256" key="2">
    <source>
        <dbReference type="ARBA" id="ARBA00007118"/>
    </source>
</evidence>
<keyword evidence="4" id="KW-0288">FMN</keyword>
<protein>
    <submittedName>
        <fullName evidence="7">Nitroreductase family protein</fullName>
    </submittedName>
</protein>
<dbReference type="GO" id="GO:0016491">
    <property type="term" value="F:oxidoreductase activity"/>
    <property type="evidence" value="ECO:0007669"/>
    <property type="project" value="UniProtKB-KW"/>
</dbReference>
<keyword evidence="5" id="KW-0560">Oxidoreductase</keyword>
<evidence type="ECO:0000313" key="8">
    <source>
        <dbReference type="Proteomes" id="UP001221217"/>
    </source>
</evidence>
<evidence type="ECO:0000256" key="1">
    <source>
        <dbReference type="ARBA" id="ARBA00001917"/>
    </source>
</evidence>
<evidence type="ECO:0000256" key="4">
    <source>
        <dbReference type="ARBA" id="ARBA00022643"/>
    </source>
</evidence>
<name>A0AAJ1IA43_9SPIO</name>